<dbReference type="PANTHER" id="PTHR48111">
    <property type="entry name" value="REGULATOR OF RPOS"/>
    <property type="match status" value="1"/>
</dbReference>
<dbReference type="InterPro" id="IPR036388">
    <property type="entry name" value="WH-like_DNA-bd_sf"/>
</dbReference>
<dbReference type="GO" id="GO:0006355">
    <property type="term" value="P:regulation of DNA-templated transcription"/>
    <property type="evidence" value="ECO:0007669"/>
    <property type="project" value="InterPro"/>
</dbReference>
<protein>
    <submittedName>
        <fullName evidence="11">Two-component system response regulator</fullName>
    </submittedName>
</protein>
<evidence type="ECO:0000256" key="1">
    <source>
        <dbReference type="ARBA" id="ARBA00022553"/>
    </source>
</evidence>
<dbReference type="InterPro" id="IPR001867">
    <property type="entry name" value="OmpR/PhoB-type_DNA-bd"/>
</dbReference>
<dbReference type="PROSITE" id="PS50110">
    <property type="entry name" value="RESPONSE_REGULATORY"/>
    <property type="match status" value="1"/>
</dbReference>
<dbReference type="SMART" id="SM00862">
    <property type="entry name" value="Trans_reg_C"/>
    <property type="match status" value="1"/>
</dbReference>
<dbReference type="GO" id="GO:0000156">
    <property type="term" value="F:phosphorelay response regulator activity"/>
    <property type="evidence" value="ECO:0007669"/>
    <property type="project" value="TreeGrafter"/>
</dbReference>
<reference evidence="11 12" key="1">
    <citation type="journal article" date="2013" name="Genome Announc.">
        <title>Genome Sequence of Lactobacillus gastricus PS3, a Strain Isolated from Human Milk.</title>
        <authorList>
            <person name="Martin V."/>
            <person name="Cardenas N."/>
            <person name="Jimenez E."/>
            <person name="Maldonado A."/>
            <person name="Rodriguez J.M."/>
            <person name="Fernandez L."/>
        </authorList>
    </citation>
    <scope>NUCLEOTIDE SEQUENCE [LARGE SCALE GENOMIC DNA]</scope>
    <source>
        <strain evidence="11 12">PS3</strain>
    </source>
</reference>
<accession>H4GI26</accession>
<dbReference type="Pfam" id="PF00486">
    <property type="entry name" value="Trans_reg_C"/>
    <property type="match status" value="1"/>
</dbReference>
<gene>
    <name evidence="11" type="ORF">PS3_3349</name>
</gene>
<dbReference type="PROSITE" id="PS51755">
    <property type="entry name" value="OMPR_PHOB"/>
    <property type="match status" value="1"/>
</dbReference>
<dbReference type="PATRIC" id="fig|1144300.3.peg.165"/>
<keyword evidence="3" id="KW-0805">Transcription regulation</keyword>
<evidence type="ECO:0000256" key="6">
    <source>
        <dbReference type="ARBA" id="ARBA00023163"/>
    </source>
</evidence>
<dbReference type="Gene3D" id="3.40.50.2300">
    <property type="match status" value="1"/>
</dbReference>
<evidence type="ECO:0000259" key="10">
    <source>
        <dbReference type="PROSITE" id="PS51755"/>
    </source>
</evidence>
<evidence type="ECO:0000256" key="2">
    <source>
        <dbReference type="ARBA" id="ARBA00023012"/>
    </source>
</evidence>
<dbReference type="Proteomes" id="UP000004567">
    <property type="component" value="Unassembled WGS sequence"/>
</dbReference>
<evidence type="ECO:0000256" key="3">
    <source>
        <dbReference type="ARBA" id="ARBA00023015"/>
    </source>
</evidence>
<dbReference type="InterPro" id="IPR039420">
    <property type="entry name" value="WalR-like"/>
</dbReference>
<dbReference type="SUPFAM" id="SSF46894">
    <property type="entry name" value="C-terminal effector domain of the bipartite response regulators"/>
    <property type="match status" value="1"/>
</dbReference>
<evidence type="ECO:0000256" key="7">
    <source>
        <dbReference type="PROSITE-ProRule" id="PRU00169"/>
    </source>
</evidence>
<evidence type="ECO:0000313" key="11">
    <source>
        <dbReference type="EMBL" id="EHS87436.1"/>
    </source>
</evidence>
<feature type="modified residue" description="4-aspartylphosphate" evidence="7">
    <location>
        <position position="47"/>
    </location>
</feature>
<keyword evidence="6" id="KW-0804">Transcription</keyword>
<evidence type="ECO:0000259" key="9">
    <source>
        <dbReference type="PROSITE" id="PS50110"/>
    </source>
</evidence>
<dbReference type="FunFam" id="1.10.10.10:FF:000018">
    <property type="entry name" value="DNA-binding response regulator ResD"/>
    <property type="match status" value="1"/>
</dbReference>
<keyword evidence="4 8" id="KW-0238">DNA-binding</keyword>
<dbReference type="EMBL" id="AICN01000011">
    <property type="protein sequence ID" value="EHS87436.1"/>
    <property type="molecule type" value="Genomic_DNA"/>
</dbReference>
<dbReference type="SUPFAM" id="SSF52172">
    <property type="entry name" value="CheY-like"/>
    <property type="match status" value="1"/>
</dbReference>
<dbReference type="InterPro" id="IPR016032">
    <property type="entry name" value="Sig_transdc_resp-reg_C-effctor"/>
</dbReference>
<dbReference type="GO" id="GO:0000976">
    <property type="term" value="F:transcription cis-regulatory region binding"/>
    <property type="evidence" value="ECO:0007669"/>
    <property type="project" value="TreeGrafter"/>
</dbReference>
<evidence type="ECO:0000256" key="4">
    <source>
        <dbReference type="ARBA" id="ARBA00023125"/>
    </source>
</evidence>
<dbReference type="AlphaFoldDB" id="H4GI26"/>
<dbReference type="PANTHER" id="PTHR48111:SF1">
    <property type="entry name" value="TWO-COMPONENT RESPONSE REGULATOR ORR33"/>
    <property type="match status" value="1"/>
</dbReference>
<keyword evidence="5" id="KW-0010">Activator</keyword>
<dbReference type="GO" id="GO:0005829">
    <property type="term" value="C:cytosol"/>
    <property type="evidence" value="ECO:0007669"/>
    <property type="project" value="TreeGrafter"/>
</dbReference>
<dbReference type="GO" id="GO:0032993">
    <property type="term" value="C:protein-DNA complex"/>
    <property type="evidence" value="ECO:0007669"/>
    <property type="project" value="TreeGrafter"/>
</dbReference>
<dbReference type="InterPro" id="IPR001789">
    <property type="entry name" value="Sig_transdc_resp-reg_receiver"/>
</dbReference>
<evidence type="ECO:0000256" key="5">
    <source>
        <dbReference type="ARBA" id="ARBA00023159"/>
    </source>
</evidence>
<keyword evidence="2" id="KW-0902">Two-component regulatory system</keyword>
<evidence type="ECO:0000256" key="8">
    <source>
        <dbReference type="PROSITE-ProRule" id="PRU01091"/>
    </source>
</evidence>
<name>H4GI26_9LACO</name>
<comment type="caution">
    <text evidence="11">The sequence shown here is derived from an EMBL/GenBank/DDBJ whole genome shotgun (WGS) entry which is preliminary data.</text>
</comment>
<dbReference type="CDD" id="cd00383">
    <property type="entry name" value="trans_reg_C"/>
    <property type="match status" value="1"/>
</dbReference>
<dbReference type="Gene3D" id="1.10.10.10">
    <property type="entry name" value="Winged helix-like DNA-binding domain superfamily/Winged helix DNA-binding domain"/>
    <property type="match status" value="1"/>
</dbReference>
<evidence type="ECO:0000313" key="12">
    <source>
        <dbReference type="Proteomes" id="UP000004567"/>
    </source>
</evidence>
<feature type="DNA-binding region" description="OmpR/PhoB-type" evidence="8">
    <location>
        <begin position="135"/>
        <end position="233"/>
    </location>
</feature>
<proteinExistence type="predicted"/>
<dbReference type="InterPro" id="IPR011006">
    <property type="entry name" value="CheY-like_superfamily"/>
</dbReference>
<dbReference type="STRING" id="1144300.PS3_3349"/>
<keyword evidence="1 7" id="KW-0597">Phosphoprotein</keyword>
<feature type="domain" description="OmpR/PhoB-type" evidence="10">
    <location>
        <begin position="135"/>
        <end position="233"/>
    </location>
</feature>
<organism evidence="11 12">
    <name type="scientific">Limosilactobacillus gastricus PS3</name>
    <dbReference type="NCBI Taxonomy" id="1144300"/>
    <lineage>
        <taxon>Bacteria</taxon>
        <taxon>Bacillati</taxon>
        <taxon>Bacillota</taxon>
        <taxon>Bacilli</taxon>
        <taxon>Lactobacillales</taxon>
        <taxon>Lactobacillaceae</taxon>
        <taxon>Limosilactobacillus</taxon>
    </lineage>
</organism>
<sequence length="233" mass="26683">MVSQDPQLQETMQELASINHWQIDQTTTATSAVAKIAQASYAALLWDLDTINLETTLATMMLLRPEFHHPILVWVQAPTSRQSRKLFRAKVDDVLVKTTPLEVLSALIQQRLWLYDQNTLEPDPINNPPESPVNQHQIQIANWIIDKQKVSVAKDHQPVLLTKKEFQLLSYLADHQGQVLSRDQLLSGVWGYDELGSSRIVDMHIAHLRDKLEDDDQNPQHLLTVRGFGYKLR</sequence>
<feature type="domain" description="Response regulatory" evidence="9">
    <location>
        <begin position="1"/>
        <end position="112"/>
    </location>
</feature>